<accession>A0ABU0I9Y0</accession>
<dbReference type="InterPro" id="IPR011739">
    <property type="entry name" value="GTA_rcc01693"/>
</dbReference>
<dbReference type="InterPro" id="IPR019056">
    <property type="entry name" value="Phage_TAC_6"/>
</dbReference>
<dbReference type="Pfam" id="PF09550">
    <property type="entry name" value="Phage_TAC_6"/>
    <property type="match status" value="1"/>
</dbReference>
<keyword evidence="2" id="KW-1185">Reference proteome</keyword>
<name>A0ABU0I9Y0_9HYPH</name>
<sequence length="59" mass="6523">MHAGLCLLRLPPDLFWRLTPREFAAMTGAFRPRPAALTREGLAALMAAYPDERSDEHGG</sequence>
<evidence type="ECO:0000313" key="2">
    <source>
        <dbReference type="Proteomes" id="UP001235269"/>
    </source>
</evidence>
<reference evidence="1 2" key="1">
    <citation type="submission" date="2023-07" db="EMBL/GenBank/DDBJ databases">
        <title>Genomic Encyclopedia of Type Strains, Phase IV (KMG-IV): sequencing the most valuable type-strain genomes for metagenomic binning, comparative biology and taxonomic classification.</title>
        <authorList>
            <person name="Goeker M."/>
        </authorList>
    </citation>
    <scope>NUCLEOTIDE SEQUENCE [LARGE SCALE GENOMIC DNA]</scope>
    <source>
        <strain evidence="1 2">DSM 100301</strain>
    </source>
</reference>
<dbReference type="NCBIfam" id="TIGR02216">
    <property type="entry name" value="phage_TIGR02216"/>
    <property type="match status" value="1"/>
</dbReference>
<evidence type="ECO:0000313" key="1">
    <source>
        <dbReference type="EMBL" id="MDQ0454280.1"/>
    </source>
</evidence>
<gene>
    <name evidence="1" type="ORF">QO005_000595</name>
</gene>
<proteinExistence type="predicted"/>
<dbReference type="EMBL" id="JAUSWH010000001">
    <property type="protein sequence ID" value="MDQ0454280.1"/>
    <property type="molecule type" value="Genomic_DNA"/>
</dbReference>
<comment type="caution">
    <text evidence="1">The sequence shown here is derived from an EMBL/GenBank/DDBJ whole genome shotgun (WGS) entry which is preliminary data.</text>
</comment>
<organism evidence="1 2">
    <name type="scientific">Rhizobium paknamense</name>
    <dbReference type="NCBI Taxonomy" id="1206817"/>
    <lineage>
        <taxon>Bacteria</taxon>
        <taxon>Pseudomonadati</taxon>
        <taxon>Pseudomonadota</taxon>
        <taxon>Alphaproteobacteria</taxon>
        <taxon>Hyphomicrobiales</taxon>
        <taxon>Rhizobiaceae</taxon>
        <taxon>Rhizobium/Agrobacterium group</taxon>
        <taxon>Rhizobium</taxon>
    </lineage>
</organism>
<dbReference type="Proteomes" id="UP001235269">
    <property type="component" value="Unassembled WGS sequence"/>
</dbReference>
<protein>
    <submittedName>
        <fullName evidence="1">Phage protein (TIGR02216 family)</fullName>
    </submittedName>
</protein>